<evidence type="ECO:0000313" key="6">
    <source>
        <dbReference type="RefSeq" id="XP_030056413.1"/>
    </source>
</evidence>
<dbReference type="InParanoid" id="A0A6P7XV78"/>
<feature type="domain" description="BTB" evidence="4">
    <location>
        <begin position="40"/>
        <end position="115"/>
    </location>
</feature>
<dbReference type="FunCoup" id="A0A6P7XV78">
    <property type="interactions" value="1686"/>
</dbReference>
<keyword evidence="5" id="KW-1185">Reference proteome</keyword>
<dbReference type="Proteomes" id="UP000515156">
    <property type="component" value="Chromosome 4"/>
</dbReference>
<dbReference type="PANTHER" id="PTHR24412:SF23">
    <property type="entry name" value="KELCH REPEAT AND BTB DOMAIN-CONTAINING PROTEIN 7"/>
    <property type="match status" value="1"/>
</dbReference>
<evidence type="ECO:0000259" key="4">
    <source>
        <dbReference type="PROSITE" id="PS50097"/>
    </source>
</evidence>
<dbReference type="CDD" id="cd18273">
    <property type="entry name" value="BTB_POZ_KBTBD6_7"/>
    <property type="match status" value="1"/>
</dbReference>
<dbReference type="SUPFAM" id="SSF117281">
    <property type="entry name" value="Kelch motif"/>
    <property type="match status" value="1"/>
</dbReference>
<dbReference type="InterPro" id="IPR006652">
    <property type="entry name" value="Kelch_1"/>
</dbReference>
<organism evidence="5 6">
    <name type="scientific">Microcaecilia unicolor</name>
    <dbReference type="NCBI Taxonomy" id="1415580"/>
    <lineage>
        <taxon>Eukaryota</taxon>
        <taxon>Metazoa</taxon>
        <taxon>Chordata</taxon>
        <taxon>Craniata</taxon>
        <taxon>Vertebrata</taxon>
        <taxon>Euteleostomi</taxon>
        <taxon>Amphibia</taxon>
        <taxon>Gymnophiona</taxon>
        <taxon>Siphonopidae</taxon>
        <taxon>Microcaecilia</taxon>
    </lineage>
</organism>
<evidence type="ECO:0000256" key="1">
    <source>
        <dbReference type="ARBA" id="ARBA00022441"/>
    </source>
</evidence>
<keyword evidence="2" id="KW-0677">Repeat</keyword>
<dbReference type="Gene3D" id="1.25.40.420">
    <property type="match status" value="1"/>
</dbReference>
<proteinExistence type="predicted"/>
<dbReference type="PANTHER" id="PTHR24412">
    <property type="entry name" value="KELCH PROTEIN"/>
    <property type="match status" value="1"/>
</dbReference>
<name>A0A6P7XV78_9AMPH</name>
<dbReference type="InterPro" id="IPR000210">
    <property type="entry name" value="BTB/POZ_dom"/>
</dbReference>
<keyword evidence="1" id="KW-0880">Kelch repeat</keyword>
<dbReference type="Gene3D" id="3.30.710.10">
    <property type="entry name" value="Potassium Channel Kv1.1, Chain A"/>
    <property type="match status" value="1"/>
</dbReference>
<dbReference type="GeneID" id="115468667"/>
<feature type="compositionally biased region" description="Low complexity" evidence="3">
    <location>
        <begin position="598"/>
        <end position="613"/>
    </location>
</feature>
<dbReference type="AlphaFoldDB" id="A0A6P7XV78"/>
<dbReference type="SMART" id="SM00875">
    <property type="entry name" value="BACK"/>
    <property type="match status" value="1"/>
</dbReference>
<dbReference type="InterPro" id="IPR047933">
    <property type="entry name" value="KBTBD6_7_BTB_POZ"/>
</dbReference>
<dbReference type="InterPro" id="IPR011705">
    <property type="entry name" value="BACK"/>
</dbReference>
<sequence>MADSISSSPFFSGPEELEDPNHAATLLAQLKAFYDSRLLCDVTIEVLGGGEAGDGSRLFSCNRNVLAAACPYFRSMFTGGLSESKQQKVTLHDMDAASMALIIEYCYTGRVAVSEANVQRLYAAADMLQLGYMRRACADFLARRLEPANCAGILRLAEAFGDMDLLGRALAFAARHFQQLSEELCELSLAQMQQLLRSDDLDVDSEQRVCTVAVRWIEARLRERAQVAQELLQCVRWHLFTAQDRPALEALQTKGFVRKHCLSYVQGVLESFYGQSLPGIPKSLLPPRIGMLAKEMVIFFGHRKEPFLCYDPYSGDIYTMPSPLNSLANSKAVTASAICISPDNDIYLATQPSNQLWVYSPLKNSWQQLANRLLCREGMDLAYLNGHIYILGGRDPSSGAKLKEVECYSVQRNQWTLVAPLLHSFCSFELVTVNNYLYAVNSKRMQCYDPSRNRWLNCASLKRSDFQEACVFNDEIYCICDVPVVKVYSPARGEWRLICNIPVDDNTHNYQIVRHGNKLLLITCTTPQWKKNRVTVHEYEVATNRWVNVGTMLGLLHYDSGFICLSARVYPSRLEPGQSFITEEDDVRSESSADWAMDGFSDLDSESGSSSSFSDDENWHPAPGPRSCIHTLGAY</sequence>
<accession>A0A6P7XV78</accession>
<dbReference type="Pfam" id="PF07707">
    <property type="entry name" value="BACK"/>
    <property type="match status" value="1"/>
</dbReference>
<evidence type="ECO:0000256" key="3">
    <source>
        <dbReference type="SAM" id="MobiDB-lite"/>
    </source>
</evidence>
<evidence type="ECO:0000256" key="2">
    <source>
        <dbReference type="ARBA" id="ARBA00022737"/>
    </source>
</evidence>
<dbReference type="PROSITE" id="PS50097">
    <property type="entry name" value="BTB"/>
    <property type="match status" value="1"/>
</dbReference>
<dbReference type="RefSeq" id="XP_030056413.1">
    <property type="nucleotide sequence ID" value="XM_030200553.1"/>
</dbReference>
<dbReference type="InterPro" id="IPR015915">
    <property type="entry name" value="Kelch-typ_b-propeller"/>
</dbReference>
<dbReference type="SMART" id="SM00225">
    <property type="entry name" value="BTB"/>
    <property type="match status" value="1"/>
</dbReference>
<dbReference type="Gene3D" id="2.120.10.80">
    <property type="entry name" value="Kelch-type beta propeller"/>
    <property type="match status" value="1"/>
</dbReference>
<dbReference type="SMART" id="SM00612">
    <property type="entry name" value="Kelch"/>
    <property type="match status" value="2"/>
</dbReference>
<protein>
    <submittedName>
        <fullName evidence="6">Kelch repeat and BTB domain-containing protein 7</fullName>
    </submittedName>
</protein>
<dbReference type="Pfam" id="PF01344">
    <property type="entry name" value="Kelch_1"/>
    <property type="match status" value="1"/>
</dbReference>
<dbReference type="InterPro" id="IPR011333">
    <property type="entry name" value="SKP1/BTB/POZ_sf"/>
</dbReference>
<reference evidence="6" key="1">
    <citation type="submission" date="2025-08" db="UniProtKB">
        <authorList>
            <consortium name="RefSeq"/>
        </authorList>
    </citation>
    <scope>IDENTIFICATION</scope>
</reference>
<dbReference type="OrthoDB" id="6359816at2759"/>
<evidence type="ECO:0000313" key="5">
    <source>
        <dbReference type="Proteomes" id="UP000515156"/>
    </source>
</evidence>
<gene>
    <name evidence="6" type="primary">KBTBD7</name>
</gene>
<dbReference type="PIRSF" id="PIRSF037037">
    <property type="entry name" value="Kelch-like_protein_gigaxonin"/>
    <property type="match status" value="1"/>
</dbReference>
<dbReference type="InterPro" id="IPR017096">
    <property type="entry name" value="BTB-kelch_protein"/>
</dbReference>
<feature type="region of interest" description="Disordered" evidence="3">
    <location>
        <begin position="598"/>
        <end position="635"/>
    </location>
</feature>
<dbReference type="Pfam" id="PF00651">
    <property type="entry name" value="BTB"/>
    <property type="match status" value="1"/>
</dbReference>
<dbReference type="SUPFAM" id="SSF54695">
    <property type="entry name" value="POZ domain"/>
    <property type="match status" value="1"/>
</dbReference>
<dbReference type="KEGG" id="muo:115468667"/>
<dbReference type="CTD" id="84078"/>